<protein>
    <submittedName>
        <fullName evidence="2">Short subunit dehydrogenase</fullName>
    </submittedName>
</protein>
<gene>
    <name evidence="2" type="ORF">C8E87_2172</name>
</gene>
<evidence type="ECO:0000313" key="2">
    <source>
        <dbReference type="EMBL" id="TDO38515.1"/>
    </source>
</evidence>
<dbReference type="Pfam" id="PF00106">
    <property type="entry name" value="adh_short"/>
    <property type="match status" value="1"/>
</dbReference>
<proteinExistence type="predicted"/>
<dbReference type="InterPro" id="IPR002347">
    <property type="entry name" value="SDR_fam"/>
</dbReference>
<evidence type="ECO:0000313" key="3">
    <source>
        <dbReference type="Proteomes" id="UP000294901"/>
    </source>
</evidence>
<dbReference type="SUPFAM" id="SSF51735">
    <property type="entry name" value="NAD(P)-binding Rossmann-fold domains"/>
    <property type="match status" value="1"/>
</dbReference>
<evidence type="ECO:0000256" key="1">
    <source>
        <dbReference type="SAM" id="MobiDB-lite"/>
    </source>
</evidence>
<dbReference type="PANTHER" id="PTHR43431">
    <property type="entry name" value="OXIDOREDUCTASE, SHORT CHAIN DEHYDROGENASE/REDUCTASE FAMILY (AFU_ORTHOLOGUE AFUA_5G14000)"/>
    <property type="match status" value="1"/>
</dbReference>
<dbReference type="PANTHER" id="PTHR43431:SF7">
    <property type="entry name" value="OXIDOREDUCTASE, SHORT CHAIN DEHYDROGENASE_REDUCTASE FAMILY (AFU_ORTHOLOGUE AFUA_5G14000)"/>
    <property type="match status" value="1"/>
</dbReference>
<feature type="compositionally biased region" description="Pro residues" evidence="1">
    <location>
        <begin position="99"/>
        <end position="110"/>
    </location>
</feature>
<dbReference type="Gene3D" id="3.40.50.720">
    <property type="entry name" value="NAD(P)-binding Rossmann-like Domain"/>
    <property type="match status" value="1"/>
</dbReference>
<dbReference type="EMBL" id="SNWR01000001">
    <property type="protein sequence ID" value="TDO38515.1"/>
    <property type="molecule type" value="Genomic_DNA"/>
</dbReference>
<dbReference type="RefSeq" id="WP_203720494.1">
    <property type="nucleotide sequence ID" value="NZ_BOMD01000019.1"/>
</dbReference>
<dbReference type="InterPro" id="IPR036291">
    <property type="entry name" value="NAD(P)-bd_dom_sf"/>
</dbReference>
<dbReference type="AlphaFoldDB" id="A0A4R6JV14"/>
<keyword evidence="3" id="KW-1185">Reference proteome</keyword>
<name>A0A4R6JV14_9ACTN</name>
<feature type="region of interest" description="Disordered" evidence="1">
    <location>
        <begin position="90"/>
        <end position="110"/>
    </location>
</feature>
<comment type="caution">
    <text evidence="2">The sequence shown here is derived from an EMBL/GenBank/DDBJ whole genome shotgun (WGS) entry which is preliminary data.</text>
</comment>
<organism evidence="2 3">
    <name type="scientific">Paractinoplanes brasiliensis</name>
    <dbReference type="NCBI Taxonomy" id="52695"/>
    <lineage>
        <taxon>Bacteria</taxon>
        <taxon>Bacillati</taxon>
        <taxon>Actinomycetota</taxon>
        <taxon>Actinomycetes</taxon>
        <taxon>Micromonosporales</taxon>
        <taxon>Micromonosporaceae</taxon>
        <taxon>Paractinoplanes</taxon>
    </lineage>
</organism>
<dbReference type="Proteomes" id="UP000294901">
    <property type="component" value="Unassembled WGS sequence"/>
</dbReference>
<accession>A0A4R6JV14</accession>
<reference evidence="2 3" key="1">
    <citation type="submission" date="2019-03" db="EMBL/GenBank/DDBJ databases">
        <title>Sequencing the genomes of 1000 actinobacteria strains.</title>
        <authorList>
            <person name="Klenk H.-P."/>
        </authorList>
    </citation>
    <scope>NUCLEOTIDE SEQUENCE [LARGE SCALE GENOMIC DNA]</scope>
    <source>
        <strain evidence="2 3">DSM 43805</strain>
    </source>
</reference>
<sequence length="110" mass="11273">MPTIAIVGAGPRLGLSIAKVFGRNGFSVALVARTQDKLDRLAVELGESGIDAAGFAADIMDRPPLIAAFTGIKERFGTIDVLEFSPAPHNPVPGITMTGPPPPPPSAPGC</sequence>